<keyword evidence="1" id="KW-0732">Signal</keyword>
<accession>A0A6S6SX15</accession>
<reference evidence="2" key="1">
    <citation type="submission" date="2020-01" db="EMBL/GenBank/DDBJ databases">
        <authorList>
            <person name="Meier V. D."/>
            <person name="Meier V D."/>
        </authorList>
    </citation>
    <scope>NUCLEOTIDE SEQUENCE</scope>
    <source>
        <strain evidence="2">HLG_WM_MAG_05</strain>
    </source>
</reference>
<proteinExistence type="predicted"/>
<feature type="chain" id="PRO_5028110282" evidence="1">
    <location>
        <begin position="23"/>
        <end position="207"/>
    </location>
</feature>
<name>A0A6S6SX15_9BACT</name>
<dbReference type="EMBL" id="CACVAU010000035">
    <property type="protein sequence ID" value="CAA6810664.1"/>
    <property type="molecule type" value="Genomic_DNA"/>
</dbReference>
<dbReference type="AlphaFoldDB" id="A0A6S6SX15"/>
<evidence type="ECO:0000313" key="2">
    <source>
        <dbReference type="EMBL" id="CAA6810664.1"/>
    </source>
</evidence>
<sequence>MPILTKISILFSSLLIILLQGCGNNDSSTDYPTTLSTGVSIETTEQGAIMLPNSTTTNNISKEISDILKTNILNYNAKEAIDFNKETNYCDISGLKESHNSGNMQKINSEQNYANCQETQNHQHGKINIDYSQVNLEGKYPQLLDLSISEAYTFNTLNLKKALTVNSNIIYNDDKSIKTITLSINGTVNYNNINYALNNIKQSINYQ</sequence>
<dbReference type="PROSITE" id="PS51257">
    <property type="entry name" value="PROKAR_LIPOPROTEIN"/>
    <property type="match status" value="1"/>
</dbReference>
<feature type="signal peptide" evidence="1">
    <location>
        <begin position="1"/>
        <end position="22"/>
    </location>
</feature>
<organism evidence="2">
    <name type="scientific">uncultured Sulfurovum sp</name>
    <dbReference type="NCBI Taxonomy" id="269237"/>
    <lineage>
        <taxon>Bacteria</taxon>
        <taxon>Pseudomonadati</taxon>
        <taxon>Campylobacterota</taxon>
        <taxon>Epsilonproteobacteria</taxon>
        <taxon>Campylobacterales</taxon>
        <taxon>Sulfurovaceae</taxon>
        <taxon>Sulfurovum</taxon>
        <taxon>environmental samples</taxon>
    </lineage>
</organism>
<gene>
    <name evidence="2" type="ORF">HELGO_WM14512</name>
</gene>
<protein>
    <submittedName>
        <fullName evidence="2">Uncharacterized protein</fullName>
    </submittedName>
</protein>
<evidence type="ECO:0000256" key="1">
    <source>
        <dbReference type="SAM" id="SignalP"/>
    </source>
</evidence>